<dbReference type="InterPro" id="IPR038765">
    <property type="entry name" value="Papain-like_cys_pep_sf"/>
</dbReference>
<name>A0A485K7A3_9STRA</name>
<reference evidence="1" key="2">
    <citation type="submission" date="2019-06" db="EMBL/GenBank/DDBJ databases">
        <title>Genomics analysis of Aphanomyces spp. identifies a new class of oomycete effector associated with host adaptation.</title>
        <authorList>
            <person name="Gaulin E."/>
        </authorList>
    </citation>
    <scope>NUCLEOTIDE SEQUENCE</scope>
    <source>
        <strain evidence="1">CBS 578.67</strain>
    </source>
</reference>
<dbReference type="EMBL" id="CAADRA010000015">
    <property type="protein sequence ID" value="VFT77551.1"/>
    <property type="molecule type" value="Genomic_DNA"/>
</dbReference>
<sequence>MKWSLSAQALTALPFVSIAGWTGFAAYQRTNANSPPRGLTFNTGSMDDIMSDTLKTGDLVLFRRNCAYMQPLDAASCFLTGKVESWKSQYNHCGFIFVNHIGDKFIVEETYSGVKCRPYSARILTSMSTDIVVVPLRRTKEMELAAKQFIEENVNRPSRFSLSNVLEQLTSPGASADKSTPIFPAAGLIAEVYQRMGLLPESSSSGYLSPNKCTIKDWSQFARVKLLQDAHFDRRLQIRLL</sequence>
<keyword evidence="3" id="KW-1185">Reference proteome</keyword>
<protein>
    <submittedName>
        <fullName evidence="2">Aste57867_325 protein</fullName>
    </submittedName>
</protein>
<dbReference type="EMBL" id="VJMH01000015">
    <property type="protein sequence ID" value="KAF0720395.1"/>
    <property type="molecule type" value="Genomic_DNA"/>
</dbReference>
<dbReference type="AlphaFoldDB" id="A0A485K7A3"/>
<dbReference type="Proteomes" id="UP000332933">
    <property type="component" value="Unassembled WGS sequence"/>
</dbReference>
<organism evidence="2 3">
    <name type="scientific">Aphanomyces stellatus</name>
    <dbReference type="NCBI Taxonomy" id="120398"/>
    <lineage>
        <taxon>Eukaryota</taxon>
        <taxon>Sar</taxon>
        <taxon>Stramenopiles</taxon>
        <taxon>Oomycota</taxon>
        <taxon>Saprolegniomycetes</taxon>
        <taxon>Saprolegniales</taxon>
        <taxon>Verrucalvaceae</taxon>
        <taxon>Aphanomyces</taxon>
    </lineage>
</organism>
<dbReference type="Gene3D" id="3.90.1720.10">
    <property type="entry name" value="endopeptidase domain like (from Nostoc punctiforme)"/>
    <property type="match status" value="1"/>
</dbReference>
<evidence type="ECO:0000313" key="3">
    <source>
        <dbReference type="Proteomes" id="UP000332933"/>
    </source>
</evidence>
<dbReference type="OrthoDB" id="58838at2759"/>
<gene>
    <name evidence="2" type="primary">Aste57867_325</name>
    <name evidence="1" type="ORF">As57867_000325</name>
    <name evidence="2" type="ORF">ASTE57867_325</name>
</gene>
<reference evidence="2 3" key="1">
    <citation type="submission" date="2019-03" db="EMBL/GenBank/DDBJ databases">
        <authorList>
            <person name="Gaulin E."/>
            <person name="Dumas B."/>
        </authorList>
    </citation>
    <scope>NUCLEOTIDE SEQUENCE [LARGE SCALE GENOMIC DNA]</scope>
    <source>
        <strain evidence="2">CBS 568.67</strain>
    </source>
</reference>
<proteinExistence type="predicted"/>
<accession>A0A485K7A3</accession>
<evidence type="ECO:0000313" key="1">
    <source>
        <dbReference type="EMBL" id="KAF0720395.1"/>
    </source>
</evidence>
<dbReference type="SUPFAM" id="SSF54001">
    <property type="entry name" value="Cysteine proteinases"/>
    <property type="match status" value="1"/>
</dbReference>
<evidence type="ECO:0000313" key="2">
    <source>
        <dbReference type="EMBL" id="VFT77551.1"/>
    </source>
</evidence>